<protein>
    <submittedName>
        <fullName evidence="2">Uncharacterized protein</fullName>
    </submittedName>
</protein>
<evidence type="ECO:0000313" key="2">
    <source>
        <dbReference type="EMBL" id="EXB93985.1"/>
    </source>
</evidence>
<dbReference type="AlphaFoldDB" id="W9RIW0"/>
<feature type="compositionally biased region" description="Basic and acidic residues" evidence="1">
    <location>
        <begin position="46"/>
        <end position="68"/>
    </location>
</feature>
<feature type="compositionally biased region" description="Basic and acidic residues" evidence="1">
    <location>
        <begin position="21"/>
        <end position="30"/>
    </location>
</feature>
<dbReference type="Proteomes" id="UP000030645">
    <property type="component" value="Unassembled WGS sequence"/>
</dbReference>
<reference evidence="3" key="1">
    <citation type="submission" date="2013-01" db="EMBL/GenBank/DDBJ databases">
        <title>Draft Genome Sequence of a Mulberry Tree, Morus notabilis C.K. Schneid.</title>
        <authorList>
            <person name="He N."/>
            <person name="Zhao S."/>
        </authorList>
    </citation>
    <scope>NUCLEOTIDE SEQUENCE</scope>
</reference>
<proteinExistence type="predicted"/>
<dbReference type="EMBL" id="KE345116">
    <property type="protein sequence ID" value="EXB93985.1"/>
    <property type="molecule type" value="Genomic_DNA"/>
</dbReference>
<feature type="compositionally biased region" description="Basic and acidic residues" evidence="1">
    <location>
        <begin position="82"/>
        <end position="97"/>
    </location>
</feature>
<accession>W9RIW0</accession>
<feature type="compositionally biased region" description="Low complexity" evidence="1">
    <location>
        <begin position="1"/>
        <end position="15"/>
    </location>
</feature>
<sequence>MHSTPSPSSRSSTRSARSHRQREIYEKETEAAVIGGDLTRSIDGASTRKERGERKLIFPHYEPRDPPEKTSCSSEDLTSDLLQREADERERERESQR</sequence>
<evidence type="ECO:0000313" key="3">
    <source>
        <dbReference type="Proteomes" id="UP000030645"/>
    </source>
</evidence>
<name>W9RIW0_9ROSA</name>
<keyword evidence="3" id="KW-1185">Reference proteome</keyword>
<gene>
    <name evidence="2" type="ORF">L484_015533</name>
</gene>
<feature type="region of interest" description="Disordered" evidence="1">
    <location>
        <begin position="1"/>
        <end position="97"/>
    </location>
</feature>
<organism evidence="2 3">
    <name type="scientific">Morus notabilis</name>
    <dbReference type="NCBI Taxonomy" id="981085"/>
    <lineage>
        <taxon>Eukaryota</taxon>
        <taxon>Viridiplantae</taxon>
        <taxon>Streptophyta</taxon>
        <taxon>Embryophyta</taxon>
        <taxon>Tracheophyta</taxon>
        <taxon>Spermatophyta</taxon>
        <taxon>Magnoliopsida</taxon>
        <taxon>eudicotyledons</taxon>
        <taxon>Gunneridae</taxon>
        <taxon>Pentapetalae</taxon>
        <taxon>rosids</taxon>
        <taxon>fabids</taxon>
        <taxon>Rosales</taxon>
        <taxon>Moraceae</taxon>
        <taxon>Moreae</taxon>
        <taxon>Morus</taxon>
    </lineage>
</organism>
<evidence type="ECO:0000256" key="1">
    <source>
        <dbReference type="SAM" id="MobiDB-lite"/>
    </source>
</evidence>